<dbReference type="EMBL" id="JAUZQC010000024">
    <property type="protein sequence ID" value="KAK5849057.1"/>
    <property type="molecule type" value="Genomic_DNA"/>
</dbReference>
<proteinExistence type="predicted"/>
<reference evidence="1 2" key="1">
    <citation type="journal article" date="2023" name="Genes (Basel)">
        <title>Chromosome-Level Genome Assembly and Circadian Gene Repertoire of the Patagonia Blennie Eleginops maclovinus-The Closest Ancestral Proxy of Antarctic Cryonotothenioids.</title>
        <authorList>
            <person name="Cheng C.C."/>
            <person name="Rivera-Colon A.G."/>
            <person name="Minhas B.F."/>
            <person name="Wilson L."/>
            <person name="Rayamajhi N."/>
            <person name="Vargas-Chacoff L."/>
            <person name="Catchen J.M."/>
        </authorList>
    </citation>
    <scope>NUCLEOTIDE SEQUENCE [LARGE SCALE GENOMIC DNA]</scope>
    <source>
        <strain evidence="1">JMC-PN-2008</strain>
    </source>
</reference>
<name>A0AAN8ABN8_ELEMC</name>
<dbReference type="Proteomes" id="UP001346869">
    <property type="component" value="Unassembled WGS sequence"/>
</dbReference>
<sequence>MLSPNGYCWVMKADINPDMSGSTETCPGNVLYLHFLSEHLISHEPFLGRLLSPNLSLPSQTESWEHFLPKCSLEADWMMRLIVSGEGGVECGGA</sequence>
<protein>
    <submittedName>
        <fullName evidence="1">Uncharacterized protein</fullName>
    </submittedName>
</protein>
<reference evidence="1 2" key="2">
    <citation type="journal article" date="2023" name="Mol. Biol. Evol.">
        <title>Genomics of Secondarily Temperate Adaptation in the Only Non-Antarctic Icefish.</title>
        <authorList>
            <person name="Rivera-Colon A.G."/>
            <person name="Rayamajhi N."/>
            <person name="Minhas B.F."/>
            <person name="Madrigal G."/>
            <person name="Bilyk K.T."/>
            <person name="Yoon V."/>
            <person name="Hune M."/>
            <person name="Gregory S."/>
            <person name="Cheng C.H.C."/>
            <person name="Catchen J.M."/>
        </authorList>
    </citation>
    <scope>NUCLEOTIDE SEQUENCE [LARGE SCALE GENOMIC DNA]</scope>
    <source>
        <strain evidence="1">JMC-PN-2008</strain>
    </source>
</reference>
<dbReference type="AlphaFoldDB" id="A0AAN8ABN8"/>
<organism evidence="1 2">
    <name type="scientific">Eleginops maclovinus</name>
    <name type="common">Patagonian blennie</name>
    <name type="synonym">Eleginus maclovinus</name>
    <dbReference type="NCBI Taxonomy" id="56733"/>
    <lineage>
        <taxon>Eukaryota</taxon>
        <taxon>Metazoa</taxon>
        <taxon>Chordata</taxon>
        <taxon>Craniata</taxon>
        <taxon>Vertebrata</taxon>
        <taxon>Euteleostomi</taxon>
        <taxon>Actinopterygii</taxon>
        <taxon>Neopterygii</taxon>
        <taxon>Teleostei</taxon>
        <taxon>Neoteleostei</taxon>
        <taxon>Acanthomorphata</taxon>
        <taxon>Eupercaria</taxon>
        <taxon>Perciformes</taxon>
        <taxon>Notothenioidei</taxon>
        <taxon>Eleginopidae</taxon>
        <taxon>Eleginops</taxon>
    </lineage>
</organism>
<evidence type="ECO:0000313" key="2">
    <source>
        <dbReference type="Proteomes" id="UP001346869"/>
    </source>
</evidence>
<gene>
    <name evidence="1" type="ORF">PBY51_008731</name>
</gene>
<evidence type="ECO:0000313" key="1">
    <source>
        <dbReference type="EMBL" id="KAK5849057.1"/>
    </source>
</evidence>
<keyword evidence="2" id="KW-1185">Reference proteome</keyword>
<comment type="caution">
    <text evidence="1">The sequence shown here is derived from an EMBL/GenBank/DDBJ whole genome shotgun (WGS) entry which is preliminary data.</text>
</comment>
<accession>A0AAN8ABN8</accession>